<accession>A0A7S1X8K2</accession>
<reference evidence="1" key="1">
    <citation type="submission" date="2021-01" db="EMBL/GenBank/DDBJ databases">
        <authorList>
            <person name="Corre E."/>
            <person name="Pelletier E."/>
            <person name="Niang G."/>
            <person name="Scheremetjew M."/>
            <person name="Finn R."/>
            <person name="Kale V."/>
            <person name="Holt S."/>
            <person name="Cochrane G."/>
            <person name="Meng A."/>
            <person name="Brown T."/>
            <person name="Cohen L."/>
        </authorList>
    </citation>
    <scope>NUCLEOTIDE SEQUENCE</scope>
    <source>
        <strain evidence="1">PLY429</strain>
    </source>
</reference>
<protein>
    <submittedName>
        <fullName evidence="1">Uncharacterized protein</fullName>
    </submittedName>
</protein>
<dbReference type="AlphaFoldDB" id="A0A7S1X8K2"/>
<dbReference type="EMBL" id="HBGG01032760">
    <property type="protein sequence ID" value="CAD9214892.1"/>
    <property type="molecule type" value="Transcribed_RNA"/>
</dbReference>
<gene>
    <name evidence="1" type="ORF">TCHU04912_LOCUS17132</name>
</gene>
<proteinExistence type="predicted"/>
<sequence>MNSMTMTIYPSGDVWFDTEFYNSGYTFAFQWACQWPVADAANTQSVTLKWGGPTETNFVDHESSGKSCVEPGGKDNLCDLYGTLFTIVDGDGGSSGMKATLVKMGEERVGFYSSQPVYLVNQGYPGNNDGPDLDEGWFKVSMGDGLIPAGLRPANAVSCIGTQLNDYAQGADRALAPKENLSTASTYEMPPAMFINIYPDGNVWVEAVNYPSDYELVWEWACQWSIDNTNGASKTLAWAAAPKTGFKDHESGEKRCIDKTGDDACDLEYGVDFIMVDGDGNSTTQAMLVPQGNMRGFYSARPVYAVDVDYPTSNDGIGDAGFTKVMMGGPGILDQGDRPSKPVTCLVSFLSTENQSASLHAPPKDNLYSAGSYDFKHMAVMNIYPDGSIWLELDFSDDDLNFVLEWACLWAVPDS</sequence>
<evidence type="ECO:0000313" key="1">
    <source>
        <dbReference type="EMBL" id="CAD9214892.1"/>
    </source>
</evidence>
<organism evidence="1">
    <name type="scientific">Tetraselmis chuii</name>
    <dbReference type="NCBI Taxonomy" id="63592"/>
    <lineage>
        <taxon>Eukaryota</taxon>
        <taxon>Viridiplantae</taxon>
        <taxon>Chlorophyta</taxon>
        <taxon>core chlorophytes</taxon>
        <taxon>Chlorodendrophyceae</taxon>
        <taxon>Chlorodendrales</taxon>
        <taxon>Chlorodendraceae</taxon>
        <taxon>Tetraselmis</taxon>
    </lineage>
</organism>
<name>A0A7S1X8K2_9CHLO</name>